<accession>A0A9D2EDQ3</accession>
<proteinExistence type="predicted"/>
<name>A0A9D2EDQ3_9MICO</name>
<feature type="non-terminal residue" evidence="1">
    <location>
        <position position="1"/>
    </location>
</feature>
<comment type="caution">
    <text evidence="1">The sequence shown here is derived from an EMBL/GenBank/DDBJ whole genome shotgun (WGS) entry which is preliminary data.</text>
</comment>
<sequence length="119" mass="13754">QLEAGEQDWRVSRNMVDNSGALEVVKDLGVVHFPGIDLTVRRSANERYRFVGNDFSSVQGETVWEMGFSRDDWQTHARTRTVLTSTPTHFHVYAEQDAWLGVERVHSQTWSRSIPRDHL</sequence>
<protein>
    <submittedName>
        <fullName evidence="1">Peptidase S15</fullName>
    </submittedName>
</protein>
<evidence type="ECO:0000313" key="1">
    <source>
        <dbReference type="EMBL" id="HIZ35789.1"/>
    </source>
</evidence>
<evidence type="ECO:0000313" key="2">
    <source>
        <dbReference type="Proteomes" id="UP000824037"/>
    </source>
</evidence>
<dbReference type="EMBL" id="DXBY01000143">
    <property type="protein sequence ID" value="HIZ35789.1"/>
    <property type="molecule type" value="Genomic_DNA"/>
</dbReference>
<organism evidence="1 2">
    <name type="scientific">Candidatus Ruania gallistercoris</name>
    <dbReference type="NCBI Taxonomy" id="2838746"/>
    <lineage>
        <taxon>Bacteria</taxon>
        <taxon>Bacillati</taxon>
        <taxon>Actinomycetota</taxon>
        <taxon>Actinomycetes</taxon>
        <taxon>Micrococcales</taxon>
        <taxon>Ruaniaceae</taxon>
        <taxon>Ruania</taxon>
    </lineage>
</organism>
<dbReference type="AlphaFoldDB" id="A0A9D2EDQ3"/>
<dbReference type="Proteomes" id="UP000824037">
    <property type="component" value="Unassembled WGS sequence"/>
</dbReference>
<reference evidence="1" key="2">
    <citation type="submission" date="2021-04" db="EMBL/GenBank/DDBJ databases">
        <authorList>
            <person name="Gilroy R."/>
        </authorList>
    </citation>
    <scope>NUCLEOTIDE SEQUENCE</scope>
    <source>
        <strain evidence="1">ChiGjej4B4-7305</strain>
    </source>
</reference>
<reference evidence="1" key="1">
    <citation type="journal article" date="2021" name="PeerJ">
        <title>Extensive microbial diversity within the chicken gut microbiome revealed by metagenomics and culture.</title>
        <authorList>
            <person name="Gilroy R."/>
            <person name="Ravi A."/>
            <person name="Getino M."/>
            <person name="Pursley I."/>
            <person name="Horton D.L."/>
            <person name="Alikhan N.F."/>
            <person name="Baker D."/>
            <person name="Gharbi K."/>
            <person name="Hall N."/>
            <person name="Watson M."/>
            <person name="Adriaenssens E.M."/>
            <person name="Foster-Nyarko E."/>
            <person name="Jarju S."/>
            <person name="Secka A."/>
            <person name="Antonio M."/>
            <person name="Oren A."/>
            <person name="Chaudhuri R.R."/>
            <person name="La Ragione R."/>
            <person name="Hildebrand F."/>
            <person name="Pallen M.J."/>
        </authorList>
    </citation>
    <scope>NUCLEOTIDE SEQUENCE</scope>
    <source>
        <strain evidence="1">ChiGjej4B4-7305</strain>
    </source>
</reference>
<gene>
    <name evidence="1" type="ORF">H9815_08420</name>
</gene>